<comment type="caution">
    <text evidence="1">The sequence shown here is derived from an EMBL/GenBank/DDBJ whole genome shotgun (WGS) entry which is preliminary data.</text>
</comment>
<dbReference type="EMBL" id="CACRXK020029625">
    <property type="protein sequence ID" value="CAB4042185.1"/>
    <property type="molecule type" value="Genomic_DNA"/>
</dbReference>
<evidence type="ECO:0000313" key="1">
    <source>
        <dbReference type="EMBL" id="CAB4042185.1"/>
    </source>
</evidence>
<evidence type="ECO:0000313" key="2">
    <source>
        <dbReference type="Proteomes" id="UP001152795"/>
    </source>
</evidence>
<organism evidence="1 2">
    <name type="scientific">Paramuricea clavata</name>
    <name type="common">Red gorgonian</name>
    <name type="synonym">Violescent sea-whip</name>
    <dbReference type="NCBI Taxonomy" id="317549"/>
    <lineage>
        <taxon>Eukaryota</taxon>
        <taxon>Metazoa</taxon>
        <taxon>Cnidaria</taxon>
        <taxon>Anthozoa</taxon>
        <taxon>Octocorallia</taxon>
        <taxon>Malacalcyonacea</taxon>
        <taxon>Plexauridae</taxon>
        <taxon>Paramuricea</taxon>
    </lineage>
</organism>
<reference evidence="1" key="1">
    <citation type="submission" date="2020-04" db="EMBL/GenBank/DDBJ databases">
        <authorList>
            <person name="Alioto T."/>
            <person name="Alioto T."/>
            <person name="Gomez Garrido J."/>
        </authorList>
    </citation>
    <scope>NUCLEOTIDE SEQUENCE</scope>
    <source>
        <strain evidence="1">A484AB</strain>
    </source>
</reference>
<proteinExistence type="predicted"/>
<dbReference type="Proteomes" id="UP001152795">
    <property type="component" value="Unassembled WGS sequence"/>
</dbReference>
<accession>A0A7D9K9V0</accession>
<gene>
    <name evidence="1" type="ORF">PACLA_8A046761</name>
</gene>
<protein>
    <submittedName>
        <fullName evidence="1">Uncharacterized protein</fullName>
    </submittedName>
</protein>
<dbReference type="AlphaFoldDB" id="A0A7D9K9V0"/>
<sequence length="199" mass="22125">MELWSCAFVCAVFINPSHLTTHAQSAQICLTSVHVICADIVQCALERIGILFNACSVLILFLNALWNVLAYCEEKRFELDYKTLKSAKIIIGGIGSLFGKREDGDAEGLPNTEKVECPAEGVSSLQRFSSCKKCQTKLIRNDEKQLVKCAECGLAQLFHKCQQRLIANVMFLKAGNTISHCIIFTQVKSLEVPRKALNR</sequence>
<keyword evidence="2" id="KW-1185">Reference proteome</keyword>
<name>A0A7D9K9V0_PARCT</name>